<gene>
    <name evidence="1" type="ORF">BO86DRAFT_377133</name>
</gene>
<dbReference type="Proteomes" id="UP000249497">
    <property type="component" value="Unassembled WGS sequence"/>
</dbReference>
<dbReference type="RefSeq" id="XP_025530266.1">
    <property type="nucleotide sequence ID" value="XM_025670575.1"/>
</dbReference>
<reference evidence="1 2" key="1">
    <citation type="submission" date="2018-02" db="EMBL/GenBank/DDBJ databases">
        <title>The genomes of Aspergillus section Nigri reveals drivers in fungal speciation.</title>
        <authorList>
            <consortium name="DOE Joint Genome Institute"/>
            <person name="Vesth T.C."/>
            <person name="Nybo J."/>
            <person name="Theobald S."/>
            <person name="Brandl J."/>
            <person name="Frisvad J.C."/>
            <person name="Nielsen K.F."/>
            <person name="Lyhne E.K."/>
            <person name="Kogle M.E."/>
            <person name="Kuo A."/>
            <person name="Riley R."/>
            <person name="Clum A."/>
            <person name="Nolan M."/>
            <person name="Lipzen A."/>
            <person name="Salamov A."/>
            <person name="Henrissat B."/>
            <person name="Wiebenga A."/>
            <person name="De vries R.P."/>
            <person name="Grigoriev I.V."/>
            <person name="Mortensen U.H."/>
            <person name="Andersen M.R."/>
            <person name="Baker S.E."/>
        </authorList>
    </citation>
    <scope>NUCLEOTIDE SEQUENCE [LARGE SCALE GENOMIC DNA]</scope>
    <source>
        <strain evidence="1 2">CBS 114.51</strain>
    </source>
</reference>
<evidence type="ECO:0000313" key="1">
    <source>
        <dbReference type="EMBL" id="RAH84372.1"/>
    </source>
</evidence>
<dbReference type="GeneID" id="37174267"/>
<proteinExistence type="predicted"/>
<evidence type="ECO:0000313" key="2">
    <source>
        <dbReference type="Proteomes" id="UP000249497"/>
    </source>
</evidence>
<keyword evidence="2" id="KW-1185">Reference proteome</keyword>
<dbReference type="EMBL" id="KZ824778">
    <property type="protein sequence ID" value="RAH84372.1"/>
    <property type="molecule type" value="Genomic_DNA"/>
</dbReference>
<accession>A0A8T8XA28</accession>
<name>A0A8T8XA28_ASPJA</name>
<protein>
    <submittedName>
        <fullName evidence="1">Uncharacterized protein</fullName>
    </submittedName>
</protein>
<organism evidence="1 2">
    <name type="scientific">Aspergillus japonicus CBS 114.51</name>
    <dbReference type="NCBI Taxonomy" id="1448312"/>
    <lineage>
        <taxon>Eukaryota</taxon>
        <taxon>Fungi</taxon>
        <taxon>Dikarya</taxon>
        <taxon>Ascomycota</taxon>
        <taxon>Pezizomycotina</taxon>
        <taxon>Eurotiomycetes</taxon>
        <taxon>Eurotiomycetidae</taxon>
        <taxon>Eurotiales</taxon>
        <taxon>Aspergillaceae</taxon>
        <taxon>Aspergillus</taxon>
        <taxon>Aspergillus subgen. Circumdati</taxon>
    </lineage>
</organism>
<sequence>MPLVESLDLPTRLGPSLPPSILNIPHINEGAAKACLVEYLTEVHSTESARAAPPDLTDGVAKELVELGAFFATGLHLGTDEVTGVRSGFRTDVGVNVGAQENSQHPAEPGEGWVIGVFLVEWEGRVEEREVEGMKCGSIYEGGSSGDPSAEGLGQIIVKAMAYHCFAKRLHQRRFLPSDGARLLVCL</sequence>
<dbReference type="AlphaFoldDB" id="A0A8T8XA28"/>